<dbReference type="EMBL" id="CAJNYU010002862">
    <property type="protein sequence ID" value="CAF3608063.1"/>
    <property type="molecule type" value="Genomic_DNA"/>
</dbReference>
<feature type="region of interest" description="Disordered" evidence="1">
    <location>
        <begin position="94"/>
        <end position="120"/>
    </location>
</feature>
<feature type="compositionally biased region" description="Basic and acidic residues" evidence="1">
    <location>
        <begin position="111"/>
        <end position="120"/>
    </location>
</feature>
<reference evidence="3" key="1">
    <citation type="submission" date="2021-02" db="EMBL/GenBank/DDBJ databases">
        <authorList>
            <person name="Nowell W R."/>
        </authorList>
    </citation>
    <scope>NUCLEOTIDE SEQUENCE</scope>
</reference>
<dbReference type="AlphaFoldDB" id="A0A818D9S3"/>
<dbReference type="Proteomes" id="UP000663825">
    <property type="component" value="Unassembled WGS sequence"/>
</dbReference>
<dbReference type="EMBL" id="CAJNXB010000493">
    <property type="protein sequence ID" value="CAF3060174.1"/>
    <property type="molecule type" value="Genomic_DNA"/>
</dbReference>
<organism evidence="3 6">
    <name type="scientific">Rotaria socialis</name>
    <dbReference type="NCBI Taxonomy" id="392032"/>
    <lineage>
        <taxon>Eukaryota</taxon>
        <taxon>Metazoa</taxon>
        <taxon>Spiralia</taxon>
        <taxon>Gnathifera</taxon>
        <taxon>Rotifera</taxon>
        <taxon>Eurotatoria</taxon>
        <taxon>Bdelloidea</taxon>
        <taxon>Philodinida</taxon>
        <taxon>Philodinidae</taxon>
        <taxon>Rotaria</taxon>
    </lineage>
</organism>
<dbReference type="Proteomes" id="UP000663833">
    <property type="component" value="Unassembled WGS sequence"/>
</dbReference>
<sequence length="120" mass="14435">MSDPLCQLMEDVEGLCKRCYHLQKSNNDMYDYIKEDHQLQEYIDENEQIIEKYHRKINEIFHFMKDNSDKKDEIHLSPTVIDYKRMEAEQKRLCSEKKNKLAENSMNHEQVSSDDKGAYL</sequence>
<gene>
    <name evidence="5" type="ORF">FME351_LOCUS22305</name>
    <name evidence="4" type="ORF">GRG538_LOCUS21330</name>
    <name evidence="3" type="ORF">LUA448_LOCUS21070</name>
    <name evidence="2" type="ORF">TIS948_LOCUS4513</name>
</gene>
<evidence type="ECO:0000313" key="2">
    <source>
        <dbReference type="EMBL" id="CAF3060174.1"/>
    </source>
</evidence>
<evidence type="ECO:0000313" key="4">
    <source>
        <dbReference type="EMBL" id="CAF3573196.1"/>
    </source>
</evidence>
<evidence type="ECO:0000313" key="6">
    <source>
        <dbReference type="Proteomes" id="UP000663833"/>
    </source>
</evidence>
<dbReference type="Proteomes" id="UP000663869">
    <property type="component" value="Unassembled WGS sequence"/>
</dbReference>
<protein>
    <submittedName>
        <fullName evidence="3">Uncharacterized protein</fullName>
    </submittedName>
</protein>
<evidence type="ECO:0000313" key="3">
    <source>
        <dbReference type="EMBL" id="CAF3439744.1"/>
    </source>
</evidence>
<proteinExistence type="predicted"/>
<dbReference type="Proteomes" id="UP000663872">
    <property type="component" value="Unassembled WGS sequence"/>
</dbReference>
<name>A0A818D9S3_9BILA</name>
<comment type="caution">
    <text evidence="3">The sequence shown here is derived from an EMBL/GenBank/DDBJ whole genome shotgun (WGS) entry which is preliminary data.</text>
</comment>
<dbReference type="EMBL" id="CAJNYD010002708">
    <property type="protein sequence ID" value="CAF3439744.1"/>
    <property type="molecule type" value="Genomic_DNA"/>
</dbReference>
<evidence type="ECO:0000313" key="5">
    <source>
        <dbReference type="EMBL" id="CAF3608063.1"/>
    </source>
</evidence>
<dbReference type="EMBL" id="CAJNYT010003536">
    <property type="protein sequence ID" value="CAF3573196.1"/>
    <property type="molecule type" value="Genomic_DNA"/>
</dbReference>
<dbReference type="OrthoDB" id="10015965at2759"/>
<evidence type="ECO:0000256" key="1">
    <source>
        <dbReference type="SAM" id="MobiDB-lite"/>
    </source>
</evidence>
<accession>A0A818D9S3</accession>